<organism evidence="11 12">
    <name type="scientific">Polypedilum vanderplanki</name>
    <name type="common">Sleeping chironomid midge</name>
    <dbReference type="NCBI Taxonomy" id="319348"/>
    <lineage>
        <taxon>Eukaryota</taxon>
        <taxon>Metazoa</taxon>
        <taxon>Ecdysozoa</taxon>
        <taxon>Arthropoda</taxon>
        <taxon>Hexapoda</taxon>
        <taxon>Insecta</taxon>
        <taxon>Pterygota</taxon>
        <taxon>Neoptera</taxon>
        <taxon>Endopterygota</taxon>
        <taxon>Diptera</taxon>
        <taxon>Nematocera</taxon>
        <taxon>Chironomoidea</taxon>
        <taxon>Chironomidae</taxon>
        <taxon>Chironominae</taxon>
        <taxon>Polypedilum</taxon>
        <taxon>Polypedilum</taxon>
    </lineage>
</organism>
<evidence type="ECO:0000256" key="6">
    <source>
        <dbReference type="ARBA" id="ARBA00022989"/>
    </source>
</evidence>
<evidence type="ECO:0000256" key="10">
    <source>
        <dbReference type="SAM" id="Phobius"/>
    </source>
</evidence>
<dbReference type="GO" id="GO:0009922">
    <property type="term" value="F:fatty acid elongase activity"/>
    <property type="evidence" value="ECO:0007669"/>
    <property type="project" value="InterPro"/>
</dbReference>
<dbReference type="PANTHER" id="PTHR31649">
    <property type="entry name" value="AGAP009604-PA"/>
    <property type="match status" value="1"/>
</dbReference>
<evidence type="ECO:0000256" key="4">
    <source>
        <dbReference type="ARBA" id="ARBA00022692"/>
    </source>
</evidence>
<evidence type="ECO:0000256" key="1">
    <source>
        <dbReference type="ARBA" id="ARBA00004141"/>
    </source>
</evidence>
<evidence type="ECO:0000256" key="2">
    <source>
        <dbReference type="ARBA" id="ARBA00022516"/>
    </source>
</evidence>
<keyword evidence="12" id="KW-1185">Reference proteome</keyword>
<name>A0A9J6BBY5_POLVA</name>
<evidence type="ECO:0000256" key="8">
    <source>
        <dbReference type="ARBA" id="ARBA00023136"/>
    </source>
</evidence>
<evidence type="ECO:0008006" key="13">
    <source>
        <dbReference type="Google" id="ProtNLM"/>
    </source>
</evidence>
<keyword evidence="7" id="KW-0443">Lipid metabolism</keyword>
<evidence type="ECO:0000313" key="11">
    <source>
        <dbReference type="EMBL" id="KAG5667175.1"/>
    </source>
</evidence>
<comment type="subcellular location">
    <subcellularLocation>
        <location evidence="1">Membrane</location>
        <topology evidence="1">Multi-pass membrane protein</topology>
    </subcellularLocation>
</comment>
<dbReference type="InterPro" id="IPR006616">
    <property type="entry name" value="DM9_repeat"/>
</dbReference>
<dbReference type="Proteomes" id="UP001107558">
    <property type="component" value="Chromosome 4"/>
</dbReference>
<keyword evidence="2" id="KW-0444">Lipid biosynthesis</keyword>
<feature type="transmembrane region" description="Helical" evidence="10">
    <location>
        <begin position="67"/>
        <end position="89"/>
    </location>
</feature>
<evidence type="ECO:0000256" key="5">
    <source>
        <dbReference type="ARBA" id="ARBA00022832"/>
    </source>
</evidence>
<feature type="transmembrane region" description="Helical" evidence="10">
    <location>
        <begin position="201"/>
        <end position="223"/>
    </location>
</feature>
<proteinExistence type="predicted"/>
<keyword evidence="4 10" id="KW-0812">Transmembrane</keyword>
<keyword evidence="3" id="KW-0808">Transferase</keyword>
<feature type="transmembrane region" description="Helical" evidence="10">
    <location>
        <begin position="169"/>
        <end position="189"/>
    </location>
</feature>
<dbReference type="GO" id="GO:0006633">
    <property type="term" value="P:fatty acid biosynthetic process"/>
    <property type="evidence" value="ECO:0007669"/>
    <property type="project" value="UniProtKB-KW"/>
</dbReference>
<feature type="transmembrane region" description="Helical" evidence="10">
    <location>
        <begin position="229"/>
        <end position="245"/>
    </location>
</feature>
<feature type="transmembrane region" description="Helical" evidence="10">
    <location>
        <begin position="109"/>
        <end position="132"/>
    </location>
</feature>
<evidence type="ECO:0000256" key="9">
    <source>
        <dbReference type="ARBA" id="ARBA00023160"/>
    </source>
</evidence>
<keyword evidence="6 10" id="KW-1133">Transmembrane helix</keyword>
<keyword evidence="8 10" id="KW-0472">Membrane</keyword>
<evidence type="ECO:0000256" key="3">
    <source>
        <dbReference type="ARBA" id="ARBA00022679"/>
    </source>
</evidence>
<comment type="caution">
    <text evidence="11">The sequence shown here is derived from an EMBL/GenBank/DDBJ whole genome shotgun (WGS) entry which is preliminary data.</text>
</comment>
<dbReference type="Pfam" id="PF01151">
    <property type="entry name" value="ELO"/>
    <property type="match status" value="1"/>
</dbReference>
<accession>A0A9J6BBY5</accession>
<dbReference type="GO" id="GO:0016020">
    <property type="term" value="C:membrane"/>
    <property type="evidence" value="ECO:0007669"/>
    <property type="project" value="UniProtKB-SubCell"/>
</dbReference>
<dbReference type="PANTHER" id="PTHR31649:SF11">
    <property type="entry name" value="PROTEIN UNZIPPED"/>
    <property type="match status" value="1"/>
</dbReference>
<feature type="transmembrane region" description="Helical" evidence="10">
    <location>
        <begin position="35"/>
        <end position="55"/>
    </location>
</feature>
<evidence type="ECO:0000313" key="12">
    <source>
        <dbReference type="Proteomes" id="UP001107558"/>
    </source>
</evidence>
<dbReference type="AlphaFoldDB" id="A0A9J6BBY5"/>
<dbReference type="Pfam" id="PF11901">
    <property type="entry name" value="DM9"/>
    <property type="match status" value="1"/>
</dbReference>
<evidence type="ECO:0000256" key="7">
    <source>
        <dbReference type="ARBA" id="ARBA00023098"/>
    </source>
</evidence>
<dbReference type="EMBL" id="JADBJN010000004">
    <property type="protein sequence ID" value="KAG5667175.1"/>
    <property type="molecule type" value="Genomic_DNA"/>
</dbReference>
<keyword evidence="9" id="KW-0275">Fatty acid biosynthesis</keyword>
<gene>
    <name evidence="11" type="ORF">PVAND_015170</name>
</gene>
<protein>
    <recommendedName>
        <fullName evidence="13">Very-long-chain 3-oxoacyl-CoA synthase</fullName>
    </recommendedName>
</protein>
<keyword evidence="5" id="KW-0276">Fatty acid metabolism</keyword>
<reference evidence="11" key="1">
    <citation type="submission" date="2021-03" db="EMBL/GenBank/DDBJ databases">
        <title>Chromosome level genome of the anhydrobiotic midge Polypedilum vanderplanki.</title>
        <authorList>
            <person name="Yoshida Y."/>
            <person name="Kikawada T."/>
            <person name="Gusev O."/>
        </authorList>
    </citation>
    <scope>NUCLEOTIDE SEQUENCE</scope>
    <source>
        <strain evidence="11">NIAS01</strain>
        <tissue evidence="11">Whole body or cell culture</tissue>
    </source>
</reference>
<feature type="transmembrane region" description="Helical" evidence="10">
    <location>
        <begin position="144"/>
        <end position="163"/>
    </location>
</feature>
<dbReference type="InterPro" id="IPR002076">
    <property type="entry name" value="ELO_fam"/>
</dbReference>
<sequence length="800" mass="90928">MINITTISNFYHEFFYNKADPRIRDKFLMGDPSKIIGIYLFYIFTIKFVLIKFMKDRKPFNVSVLENFVNFLLFIVSSSFFVISCYIWLFNYDWKCEALNMNSENKLTLLAISSSHLYLLSKLLYILESIVLTLRKCNSFMNTYLLIHHSLFPIAIWSVINYFPCGHAIFTGFINSFCHTILFGFQLIADNFLLKWKLFKYKTAFGMTLLSFVSPVSIEIANMKDIKNFFNLFSLVVLLVAFATGHRSDEKPEYEYECGNKFYRYYLDDEPAEYGLSAGYYAPNKKAYVGLGIFRDNAYQINQIQLDPPGIISYNGGGPAFFSNDSKKIWYLYNNPHHKYEWVDSQNAEIPPFAVQIGTDISGFAIMPGRIKKSNGLINFGSVISIAKVMFYVDDNNMTKITPSGYQVLTCKSSIKNETKYPTPFYAFPPNKDDDTGCINKWQPYNNDDAPTKNGIAAGEYDCNNTAYIGKAKIEGVIIPGRIQTYPKGGFFSFDGGLPISVTNGSYYLVDNPNYSYYWVPYDGKNLPNSAVYARNDVGALKYGIGRVKFNGHMQVGFISYPVLIAMSDNGFANSFNDYEVLVCDPWPKYKCAQQWKKLNASISVDGFSIDSTSFIGRGTRKCINGCDYGLGKIQSGSNGVNYLDEITGTEEFDNSSNVEYLVKNPSDTYKWQPSRNGVKVVNALELHKEGHRPFYIGMTRINDNVVVGKVRPGDGLFFIDPVNGKQQSTSSYEVLTCTSPDASNGEYEEESDADWFGSFGCPVRKEWNFIKWRCVCRDEFRGVFAFSGAKWSEETCSYI</sequence>